<dbReference type="Proteomes" id="UP001152797">
    <property type="component" value="Unassembled WGS sequence"/>
</dbReference>
<dbReference type="EMBL" id="CAMXCT020000798">
    <property type="protein sequence ID" value="CAL1136755.1"/>
    <property type="molecule type" value="Genomic_DNA"/>
</dbReference>
<dbReference type="GO" id="GO:0003676">
    <property type="term" value="F:nucleic acid binding"/>
    <property type="evidence" value="ECO:0007669"/>
    <property type="project" value="InterPro"/>
</dbReference>
<feature type="region of interest" description="Disordered" evidence="2">
    <location>
        <begin position="1436"/>
        <end position="1539"/>
    </location>
</feature>
<comment type="caution">
    <text evidence="3">The sequence shown here is derived from an EMBL/GenBank/DDBJ whole genome shotgun (WGS) entry which is preliminary data.</text>
</comment>
<feature type="compositionally biased region" description="Basic and acidic residues" evidence="2">
    <location>
        <begin position="638"/>
        <end position="658"/>
    </location>
</feature>
<evidence type="ECO:0000313" key="6">
    <source>
        <dbReference type="Proteomes" id="UP001152797"/>
    </source>
</evidence>
<dbReference type="EMBL" id="CAMXCT030000798">
    <property type="protein sequence ID" value="CAL4770692.1"/>
    <property type="molecule type" value="Genomic_DNA"/>
</dbReference>
<feature type="compositionally biased region" description="Basic residues" evidence="2">
    <location>
        <begin position="1472"/>
        <end position="1483"/>
    </location>
</feature>
<evidence type="ECO:0000256" key="1">
    <source>
        <dbReference type="SAM" id="Coils"/>
    </source>
</evidence>
<evidence type="ECO:0000313" key="4">
    <source>
        <dbReference type="EMBL" id="CAL1136755.1"/>
    </source>
</evidence>
<feature type="non-terminal residue" evidence="3">
    <location>
        <position position="1857"/>
    </location>
</feature>
<feature type="compositionally biased region" description="Basic and acidic residues" evidence="2">
    <location>
        <begin position="1484"/>
        <end position="1494"/>
    </location>
</feature>
<feature type="compositionally biased region" description="Low complexity" evidence="2">
    <location>
        <begin position="396"/>
        <end position="405"/>
    </location>
</feature>
<name>A0A9P1C2Y8_9DINO</name>
<dbReference type="InterPro" id="IPR036397">
    <property type="entry name" value="RNaseH_sf"/>
</dbReference>
<proteinExistence type="predicted"/>
<accession>A0A9P1C2Y8</accession>
<protein>
    <submittedName>
        <fullName evidence="5">Uncharacterized mitochondrial protein AtMg00810 (ORF240b)</fullName>
    </submittedName>
</protein>
<feature type="compositionally biased region" description="Basic and acidic residues" evidence="2">
    <location>
        <begin position="1453"/>
        <end position="1471"/>
    </location>
</feature>
<dbReference type="Gene3D" id="3.30.420.10">
    <property type="entry name" value="Ribonuclease H-like superfamily/Ribonuclease H"/>
    <property type="match status" value="1"/>
</dbReference>
<feature type="compositionally biased region" description="Basic and acidic residues" evidence="2">
    <location>
        <begin position="741"/>
        <end position="850"/>
    </location>
</feature>
<feature type="compositionally biased region" description="Low complexity" evidence="2">
    <location>
        <begin position="1499"/>
        <end position="1517"/>
    </location>
</feature>
<feature type="compositionally biased region" description="Basic and acidic residues" evidence="2">
    <location>
        <begin position="486"/>
        <end position="498"/>
    </location>
</feature>
<feature type="region of interest" description="Disordered" evidence="2">
    <location>
        <begin position="1022"/>
        <end position="1071"/>
    </location>
</feature>
<feature type="compositionally biased region" description="Basic and acidic residues" evidence="2">
    <location>
        <begin position="577"/>
        <end position="601"/>
    </location>
</feature>
<dbReference type="EMBL" id="CAMXCT010000798">
    <property type="protein sequence ID" value="CAI3983380.1"/>
    <property type="molecule type" value="Genomic_DNA"/>
</dbReference>
<feature type="region of interest" description="Disordered" evidence="2">
    <location>
        <begin position="313"/>
        <end position="371"/>
    </location>
</feature>
<sequence>VAEVLRPLGAAPTGLGADVGVQATAAELSVVSTGRAVMATMEEIVAQIQTLRQELQESRRREEDLNTRLQAVQASGAVQATLEEMVNTQKAILEASKKPDRKLTLVDNRGLAKPNNYDGSADFLQWKIRLEAFVESVHDDFGKAMAWAEDETDPISTSSMSAEFGDVNPAQETIPDLEAKDAQLYAVLQTLCEKEAFTLVRSSGKGKGLEAWRRLCKRYGPSTGGRRRALLRSVLSPNRCGKVEELSAAVEIWEDQEVRKELSTYLETRIGLKLKAGSYVDTGGVQPMDIGAFGNDKAKKVEEKLLRRESLVSKEKGRKAVSSPTQVERKDLRKDRKEEAKEAEKEPEAEEQAGSWDASGWEGHDESGWNNWTEGLAESLVAALRNLPRGTDAGLRDSGTGSSGDRSVDMMMRLIDENYRLRDQLRAQGDQEQRSSERDRSRRRRSSPQREPEPEERSRDRSRRKRHDSRPKRNRDDGRHGRRRARSESSGRNRELVDRTATPKNAARRKSETPAASDRTVSRTPRGSVGDYLKSKADARRAGEARSSTASVGDLPPGMRTPRSPPGPPPHKRKKLEIKPEKKNEVEPEERTDAKNTKPKSEGAPAIKAKPKPKTNSGLTSGSLSVLRGTLATQLMLDAEKTNDPELKKELERQKNELQQRAPRRSVAITADNLNDQSFHDSRYYADVASGKAHHIAWKNEKGRRRAILDRKDGVIDRARERMRLDAEWHEEHAQLNSGSKKQDVEGLRADVETEIIDERERDKDKPLEPQKEAVALSRREKESFRQFPKDEQETLDKPTKRKEQGPRIRGPDYYRRKNAARRERQKAEKAEQRAKEKEGRDRDRRHGWDPEEDEDDGGGDTESNSNYLSSLLAPLGGSPGEPHVVEERDGWRKIEVNLDTGAAATAIPTDLNLDGHARTPPQNVNYKTASAECLADEGGVVLKGTDVYGSAKVLEGRVTGVHRTLASGAKVARHHYMALGAHGGQLIPRNSQAGKEYAAFMEKLHKKHNCMLFSRASRTGVSPELQPLDDEGAPAASAGDLGGDEAAEDGHQSSEEIGEEQRQVIVKRSPAEKSDADGILPCLVVKCHKTGRYWANVVPSKGAELFAVEWLKSCLNETGFKELCLKSDNEPAIMALKNKVKEESRLKIHLAEAPVEDHQANGFIEVAVREVKRQVRAMLSDLQERLGFEVEPSHPCMMWLPRHAAYLLTRFRIGPDGKTPYERTFGRSWRIPLVSFGEHILFRPRPPRDGRRHDLAPRVSMGMFVGTGLRNNDIFVMTAKGIVKGNTITRRPPEDQFKYENWSELRGVPWRLQSREAGEVRVDLPVVVGPLSRPPAEEVIPRNLYVTKSDIEKYGRTPLCPGCEAQLLETGRRAHNAECRFRIEGELMKSEEGKKRIEAAKARIESGRRPKAPRVGGGADESEVVEAANVPALVGIPEPDAEMASGEAVGEPLERVAPRELEEREEEPRSPKKHKSGASRTKRSPEADVEELHQQMQEEAPAGGAAESGPIPAAGSNDPRPHMPPVAPPDASPGGDDMVDIGHLSMCLCSVLREARKKGNVQKTVSEIFSPPRVSAQAQLVGLRPGFAIDLETKREDGDHWDLSKDSHIEDLFTLLDKEKPKLLGGSPPCGPFSQLQNLVDARNQVPASVRSKRLQEGKKHLRTSVRAYRAQTILLKDLGMETCKPVKSPNEKLTAEALAKRLELDVVDPHRISQYRSLTMRAAFLAQDRPDLSETVKCLARKMQGPTEADFGDLKRLARYLKGNMRMVQKFTPQKFSNVVSVHADSDFAGCLLTRKSTTGESEYYALVKAEKLAERSFELIKIDTKLNTADICTKALASEAAERHLKAMGFEVVQ</sequence>
<reference evidence="4" key="2">
    <citation type="submission" date="2024-04" db="EMBL/GenBank/DDBJ databases">
        <authorList>
            <person name="Chen Y."/>
            <person name="Shah S."/>
            <person name="Dougan E. K."/>
            <person name="Thang M."/>
            <person name="Chan C."/>
        </authorList>
    </citation>
    <scope>NUCLEOTIDE SEQUENCE [LARGE SCALE GENOMIC DNA]</scope>
</reference>
<dbReference type="SUPFAM" id="SSF53098">
    <property type="entry name" value="Ribonuclease H-like"/>
    <property type="match status" value="1"/>
</dbReference>
<feature type="compositionally biased region" description="Basic and acidic residues" evidence="2">
    <location>
        <begin position="327"/>
        <end position="346"/>
    </location>
</feature>
<feature type="compositionally biased region" description="Basic and acidic residues" evidence="2">
    <location>
        <begin position="448"/>
        <end position="459"/>
    </location>
</feature>
<evidence type="ECO:0000256" key="2">
    <source>
        <dbReference type="SAM" id="MobiDB-lite"/>
    </source>
</evidence>
<feature type="compositionally biased region" description="Basic and acidic residues" evidence="2">
    <location>
        <begin position="414"/>
        <end position="440"/>
    </location>
</feature>
<evidence type="ECO:0000313" key="5">
    <source>
        <dbReference type="EMBL" id="CAL4770692.1"/>
    </source>
</evidence>
<reference evidence="3" key="1">
    <citation type="submission" date="2022-10" db="EMBL/GenBank/DDBJ databases">
        <authorList>
            <person name="Chen Y."/>
            <person name="Dougan E. K."/>
            <person name="Chan C."/>
            <person name="Rhodes N."/>
            <person name="Thang M."/>
        </authorList>
    </citation>
    <scope>NUCLEOTIDE SEQUENCE</scope>
</reference>
<dbReference type="PANTHER" id="PTHR11439">
    <property type="entry name" value="GAG-POL-RELATED RETROTRANSPOSON"/>
    <property type="match status" value="1"/>
</dbReference>
<dbReference type="InterPro" id="IPR012337">
    <property type="entry name" value="RNaseH-like_sf"/>
</dbReference>
<feature type="compositionally biased region" description="Pro residues" evidence="2">
    <location>
        <begin position="1523"/>
        <end position="1532"/>
    </location>
</feature>
<feature type="region of interest" description="Disordered" evidence="2">
    <location>
        <begin position="1402"/>
        <end position="1423"/>
    </location>
</feature>
<dbReference type="PANTHER" id="PTHR11439:SF463">
    <property type="entry name" value="REVERSE TRANSCRIPTASE TY1_COPIA-TYPE DOMAIN-CONTAINING PROTEIN"/>
    <property type="match status" value="1"/>
</dbReference>
<feature type="region of interest" description="Disordered" evidence="2">
    <location>
        <begin position="389"/>
        <end position="623"/>
    </location>
</feature>
<feature type="compositionally biased region" description="Acidic residues" evidence="2">
    <location>
        <begin position="851"/>
        <end position="860"/>
    </location>
</feature>
<feature type="region of interest" description="Disordered" evidence="2">
    <location>
        <begin position="636"/>
        <end position="674"/>
    </location>
</feature>
<organism evidence="3">
    <name type="scientific">Cladocopium goreaui</name>
    <dbReference type="NCBI Taxonomy" id="2562237"/>
    <lineage>
        <taxon>Eukaryota</taxon>
        <taxon>Sar</taxon>
        <taxon>Alveolata</taxon>
        <taxon>Dinophyceae</taxon>
        <taxon>Suessiales</taxon>
        <taxon>Symbiodiniaceae</taxon>
        <taxon>Cladocopium</taxon>
    </lineage>
</organism>
<keyword evidence="6" id="KW-1185">Reference proteome</keyword>
<feature type="compositionally biased region" description="Basic residues" evidence="2">
    <location>
        <begin position="460"/>
        <end position="473"/>
    </location>
</feature>
<feature type="non-terminal residue" evidence="3">
    <location>
        <position position="1"/>
    </location>
</feature>
<feature type="coiled-coil region" evidence="1">
    <location>
        <begin position="38"/>
        <end position="75"/>
    </location>
</feature>
<feature type="compositionally biased region" description="Basic and acidic residues" evidence="2">
    <location>
        <begin position="1049"/>
        <end position="1063"/>
    </location>
</feature>
<gene>
    <name evidence="3" type="ORF">C1SCF055_LOCUS10998</name>
</gene>
<feature type="compositionally biased region" description="Low complexity" evidence="2">
    <location>
        <begin position="869"/>
        <end position="883"/>
    </location>
</feature>
<keyword evidence="1" id="KW-0175">Coiled coil</keyword>
<feature type="compositionally biased region" description="Basic and acidic residues" evidence="2">
    <location>
        <begin position="533"/>
        <end position="544"/>
    </location>
</feature>
<feature type="region of interest" description="Disordered" evidence="2">
    <location>
        <begin position="730"/>
        <end position="886"/>
    </location>
</feature>
<evidence type="ECO:0000313" key="3">
    <source>
        <dbReference type="EMBL" id="CAI3983380.1"/>
    </source>
</evidence>